<evidence type="ECO:0000256" key="2">
    <source>
        <dbReference type="ARBA" id="ARBA00022525"/>
    </source>
</evidence>
<dbReference type="InterPro" id="IPR001314">
    <property type="entry name" value="Peptidase_S1A"/>
</dbReference>
<protein>
    <submittedName>
        <fullName evidence="6">Serine proteinase</fullName>
    </submittedName>
</protein>
<dbReference type="OrthoDB" id="5949700at2759"/>
<evidence type="ECO:0000256" key="4">
    <source>
        <dbReference type="SAM" id="MobiDB-lite"/>
    </source>
</evidence>
<dbReference type="Gene3D" id="2.40.10.10">
    <property type="entry name" value="Trypsin-like serine proteases"/>
    <property type="match status" value="2"/>
</dbReference>
<feature type="domain" description="Peptidase S1" evidence="5">
    <location>
        <begin position="448"/>
        <end position="702"/>
    </location>
</feature>
<feature type="compositionally biased region" description="Basic and acidic residues" evidence="4">
    <location>
        <begin position="367"/>
        <end position="384"/>
    </location>
</feature>
<reference evidence="6 7" key="1">
    <citation type="submission" date="2018-04" db="EMBL/GenBank/DDBJ databases">
        <authorList>
            <person name="Zhang X."/>
            <person name="Yuan J."/>
            <person name="Li F."/>
            <person name="Xiang J."/>
        </authorList>
    </citation>
    <scope>NUCLEOTIDE SEQUENCE [LARGE SCALE GENOMIC DNA]</scope>
    <source>
        <tissue evidence="6">Muscle</tissue>
    </source>
</reference>
<dbReference type="InterPro" id="IPR018114">
    <property type="entry name" value="TRYPSIN_HIS"/>
</dbReference>
<sequence length="703" mass="75417">MFIGHVTRFYATGPVKFSDSPERDLGGATLDQEQPGDQEEPKDVMRYLTAVVALAACAAVAHAGTRDNWSWGAEDHGEAHASAPSSISSAVASAPSSGSPRSVSFTANNDHQFVDSGATIVSAVKQSQSVIPPTIVISGSTGSTASASVAPQVTGDHLKGETPTGRVDGAGDQTEGRFFGIKSKLCDVGIGFDCKKGYYKGDHISPYDISYVQPVQVVPVGGPIASVPVKKGYHHKAKGHYSPPYTPPKASYSAPTGHGQSVVHHVHTHHHVYTGGSGGGYAKDSYSGGFLDRSSSSSSSSVNKLGSALPRLYREDCQCVDPVYCRDHDIVGRTNSNFGSLLDARTRNTDILSTADDETDKQAAASEKQEVVVEKEEDKTETAARTRRDTMKFVNDRFGSSSRPQRQSSLGYTPGVNGCAVGHVCCRNPSFRQSRQVSSCGRRSSFGLLGRVKNTHFEQGDTEFGEYPWQAAILRRDAGDNVYVCGAVLIDRRHLLTAAHCTSGLSPAELKVRLGEWDVGRDTEFYRHVDIDVLGIYPHPDFYSGNLHNDIAVLRLISPVDLVTNPHISPICLPDRFAKFTGSQCQAAGWGKNAFGDLGNFQNLLKEVSLPMVDHRLCQNALRQTRLGPNFSLHESMICAGGEAGSDTCEGDGGSPLVCRDREGTFMLAGLVSWGIGCGQQGVPGVYTNVPLFLDWISSITRS</sequence>
<dbReference type="AlphaFoldDB" id="A0A3R7MA83"/>
<dbReference type="CDD" id="cd00190">
    <property type="entry name" value="Tryp_SPc"/>
    <property type="match status" value="1"/>
</dbReference>
<keyword evidence="7" id="KW-1185">Reference proteome</keyword>
<dbReference type="InterPro" id="IPR009003">
    <property type="entry name" value="Peptidase_S1_PA"/>
</dbReference>
<comment type="caution">
    <text evidence="6">The sequence shown here is derived from an EMBL/GenBank/DDBJ whole genome shotgun (WGS) entry which is preliminary data.</text>
</comment>
<gene>
    <name evidence="6" type="ORF">C7M84_010433</name>
</gene>
<evidence type="ECO:0000256" key="1">
    <source>
        <dbReference type="ARBA" id="ARBA00004613"/>
    </source>
</evidence>
<comment type="subcellular location">
    <subcellularLocation>
        <location evidence="1">Secreted</location>
    </subcellularLocation>
</comment>
<dbReference type="SMART" id="SM00020">
    <property type="entry name" value="Tryp_SPc"/>
    <property type="match status" value="1"/>
</dbReference>
<dbReference type="GO" id="GO:0005576">
    <property type="term" value="C:extracellular region"/>
    <property type="evidence" value="ECO:0007669"/>
    <property type="project" value="UniProtKB-SubCell"/>
</dbReference>
<dbReference type="PROSITE" id="PS50240">
    <property type="entry name" value="TRYPSIN_DOM"/>
    <property type="match status" value="1"/>
</dbReference>
<keyword evidence="3" id="KW-1015">Disulfide bond</keyword>
<dbReference type="PANTHER" id="PTHR24258">
    <property type="entry name" value="SERINE PROTEASE-RELATED"/>
    <property type="match status" value="1"/>
</dbReference>
<name>A0A3R7MA83_PENVA</name>
<dbReference type="PROSITE" id="PS00134">
    <property type="entry name" value="TRYPSIN_HIS"/>
    <property type="match status" value="1"/>
</dbReference>
<feature type="region of interest" description="Disordered" evidence="4">
    <location>
        <begin position="18"/>
        <end position="40"/>
    </location>
</feature>
<dbReference type="InterPro" id="IPR001254">
    <property type="entry name" value="Trypsin_dom"/>
</dbReference>
<feature type="region of interest" description="Disordered" evidence="4">
    <location>
        <begin position="236"/>
        <end position="260"/>
    </location>
</feature>
<proteinExistence type="predicted"/>
<dbReference type="STRING" id="6689.A0A3R7MA83"/>
<evidence type="ECO:0000259" key="5">
    <source>
        <dbReference type="PROSITE" id="PS50240"/>
    </source>
</evidence>
<dbReference type="SUPFAM" id="SSF50494">
    <property type="entry name" value="Trypsin-like serine proteases"/>
    <property type="match status" value="1"/>
</dbReference>
<keyword evidence="2" id="KW-0964">Secreted</keyword>
<dbReference type="Pfam" id="PF00089">
    <property type="entry name" value="Trypsin"/>
    <property type="match status" value="1"/>
</dbReference>
<dbReference type="InterPro" id="IPR043504">
    <property type="entry name" value="Peptidase_S1_PA_chymotrypsin"/>
</dbReference>
<evidence type="ECO:0000256" key="3">
    <source>
        <dbReference type="ARBA" id="ARBA00023157"/>
    </source>
</evidence>
<accession>A0A3R7MA83</accession>
<feature type="region of interest" description="Disordered" evidence="4">
    <location>
        <begin position="71"/>
        <end position="104"/>
    </location>
</feature>
<dbReference type="Proteomes" id="UP000283509">
    <property type="component" value="Unassembled WGS sequence"/>
</dbReference>
<dbReference type="FunFam" id="2.40.10.10:FF:000038">
    <property type="entry name" value="Serine protease"/>
    <property type="match status" value="1"/>
</dbReference>
<reference evidence="6 7" key="2">
    <citation type="submission" date="2019-01" db="EMBL/GenBank/DDBJ databases">
        <title>The decoding of complex shrimp genome reveals the adaptation for benthos swimmer, frequently molting mechanism and breeding impact on genome.</title>
        <authorList>
            <person name="Sun Y."/>
            <person name="Gao Y."/>
            <person name="Yu Y."/>
        </authorList>
    </citation>
    <scope>NUCLEOTIDE SEQUENCE [LARGE SCALE GENOMIC DNA]</scope>
    <source>
        <tissue evidence="6">Muscle</tissue>
    </source>
</reference>
<feature type="compositionally biased region" description="Low complexity" evidence="4">
    <location>
        <begin position="80"/>
        <end position="104"/>
    </location>
</feature>
<dbReference type="PRINTS" id="PR00722">
    <property type="entry name" value="CHYMOTRYPSIN"/>
</dbReference>
<evidence type="ECO:0000313" key="7">
    <source>
        <dbReference type="Proteomes" id="UP000283509"/>
    </source>
</evidence>
<dbReference type="GO" id="GO:0006508">
    <property type="term" value="P:proteolysis"/>
    <property type="evidence" value="ECO:0007669"/>
    <property type="project" value="InterPro"/>
</dbReference>
<feature type="region of interest" description="Disordered" evidence="4">
    <location>
        <begin position="354"/>
        <end position="384"/>
    </location>
</feature>
<dbReference type="EMBL" id="QCYY01002319">
    <property type="protein sequence ID" value="ROT71256.1"/>
    <property type="molecule type" value="Genomic_DNA"/>
</dbReference>
<evidence type="ECO:0000313" key="6">
    <source>
        <dbReference type="EMBL" id="ROT71256.1"/>
    </source>
</evidence>
<organism evidence="6 7">
    <name type="scientific">Penaeus vannamei</name>
    <name type="common">Whiteleg shrimp</name>
    <name type="synonym">Litopenaeus vannamei</name>
    <dbReference type="NCBI Taxonomy" id="6689"/>
    <lineage>
        <taxon>Eukaryota</taxon>
        <taxon>Metazoa</taxon>
        <taxon>Ecdysozoa</taxon>
        <taxon>Arthropoda</taxon>
        <taxon>Crustacea</taxon>
        <taxon>Multicrustacea</taxon>
        <taxon>Malacostraca</taxon>
        <taxon>Eumalacostraca</taxon>
        <taxon>Eucarida</taxon>
        <taxon>Decapoda</taxon>
        <taxon>Dendrobranchiata</taxon>
        <taxon>Penaeoidea</taxon>
        <taxon>Penaeidae</taxon>
        <taxon>Penaeus</taxon>
    </lineage>
</organism>
<dbReference type="GO" id="GO:0004252">
    <property type="term" value="F:serine-type endopeptidase activity"/>
    <property type="evidence" value="ECO:0007669"/>
    <property type="project" value="InterPro"/>
</dbReference>